<evidence type="ECO:0000313" key="2">
    <source>
        <dbReference type="Proteomes" id="UP001054837"/>
    </source>
</evidence>
<reference evidence="1 2" key="1">
    <citation type="submission" date="2021-06" db="EMBL/GenBank/DDBJ databases">
        <title>Caerostris darwini draft genome.</title>
        <authorList>
            <person name="Kono N."/>
            <person name="Arakawa K."/>
        </authorList>
    </citation>
    <scope>NUCLEOTIDE SEQUENCE [LARGE SCALE GENOMIC DNA]</scope>
</reference>
<sequence>MSRSNCMERTFTLPCPSNGSFGGPERMDIDGHALGISLPTHIRPLTIHTAAELTHNEGYKQDCNGFVTQRSFEVKSSFTAKRGVVVWRGGEVCIPLETFPGTSFDHLPKGLANILRLLGMRA</sequence>
<name>A0AAV4MFM7_9ARAC</name>
<gene>
    <name evidence="1" type="ORF">CDAR_568831</name>
</gene>
<proteinExistence type="predicted"/>
<accession>A0AAV4MFM7</accession>
<evidence type="ECO:0000313" key="1">
    <source>
        <dbReference type="EMBL" id="GIX71289.1"/>
    </source>
</evidence>
<comment type="caution">
    <text evidence="1">The sequence shown here is derived from an EMBL/GenBank/DDBJ whole genome shotgun (WGS) entry which is preliminary data.</text>
</comment>
<protein>
    <submittedName>
        <fullName evidence="1">Uncharacterized protein</fullName>
    </submittedName>
</protein>
<dbReference type="Proteomes" id="UP001054837">
    <property type="component" value="Unassembled WGS sequence"/>
</dbReference>
<dbReference type="EMBL" id="BPLQ01000433">
    <property type="protein sequence ID" value="GIX71289.1"/>
    <property type="molecule type" value="Genomic_DNA"/>
</dbReference>
<keyword evidence="2" id="KW-1185">Reference proteome</keyword>
<dbReference type="AlphaFoldDB" id="A0AAV4MFM7"/>
<organism evidence="1 2">
    <name type="scientific">Caerostris darwini</name>
    <dbReference type="NCBI Taxonomy" id="1538125"/>
    <lineage>
        <taxon>Eukaryota</taxon>
        <taxon>Metazoa</taxon>
        <taxon>Ecdysozoa</taxon>
        <taxon>Arthropoda</taxon>
        <taxon>Chelicerata</taxon>
        <taxon>Arachnida</taxon>
        <taxon>Araneae</taxon>
        <taxon>Araneomorphae</taxon>
        <taxon>Entelegynae</taxon>
        <taxon>Araneoidea</taxon>
        <taxon>Araneidae</taxon>
        <taxon>Caerostris</taxon>
    </lineage>
</organism>